<dbReference type="AlphaFoldDB" id="A0A3N1HBY1"/>
<evidence type="ECO:0000256" key="4">
    <source>
        <dbReference type="ARBA" id="ARBA00022989"/>
    </source>
</evidence>
<evidence type="ECO:0000313" key="9">
    <source>
        <dbReference type="Proteomes" id="UP000268727"/>
    </source>
</evidence>
<reference evidence="8 9" key="1">
    <citation type="submission" date="2018-11" db="EMBL/GenBank/DDBJ databases">
        <title>Sequencing the genomes of 1000 actinobacteria strains.</title>
        <authorList>
            <person name="Klenk H.-P."/>
        </authorList>
    </citation>
    <scope>NUCLEOTIDE SEQUENCE [LARGE SCALE GENOMIC DNA]</scope>
    <source>
        <strain evidence="8 9">DSM 44231</strain>
    </source>
</reference>
<dbReference type="Proteomes" id="UP000268727">
    <property type="component" value="Unassembled WGS sequence"/>
</dbReference>
<evidence type="ECO:0000256" key="5">
    <source>
        <dbReference type="ARBA" id="ARBA00023136"/>
    </source>
</evidence>
<dbReference type="InterPro" id="IPR037185">
    <property type="entry name" value="EmrE-like"/>
</dbReference>
<accession>A0A3N1HBY1</accession>
<feature type="transmembrane region" description="Helical" evidence="6">
    <location>
        <begin position="110"/>
        <end position="130"/>
    </location>
</feature>
<dbReference type="Pfam" id="PF00892">
    <property type="entry name" value="EamA"/>
    <property type="match status" value="2"/>
</dbReference>
<organism evidence="8 9">
    <name type="scientific">Saccharothrix texasensis</name>
    <dbReference type="NCBI Taxonomy" id="103734"/>
    <lineage>
        <taxon>Bacteria</taxon>
        <taxon>Bacillati</taxon>
        <taxon>Actinomycetota</taxon>
        <taxon>Actinomycetes</taxon>
        <taxon>Pseudonocardiales</taxon>
        <taxon>Pseudonocardiaceae</taxon>
        <taxon>Saccharothrix</taxon>
    </lineage>
</organism>
<evidence type="ECO:0000256" key="1">
    <source>
        <dbReference type="ARBA" id="ARBA00004141"/>
    </source>
</evidence>
<dbReference type="InterPro" id="IPR050638">
    <property type="entry name" value="AA-Vitamin_Transporters"/>
</dbReference>
<feature type="transmembrane region" description="Helical" evidence="6">
    <location>
        <begin position="228"/>
        <end position="248"/>
    </location>
</feature>
<keyword evidence="4 6" id="KW-1133">Transmembrane helix</keyword>
<dbReference type="PANTHER" id="PTHR32322">
    <property type="entry name" value="INNER MEMBRANE TRANSPORTER"/>
    <property type="match status" value="1"/>
</dbReference>
<feature type="transmembrane region" description="Helical" evidence="6">
    <location>
        <begin position="83"/>
        <end position="104"/>
    </location>
</feature>
<evidence type="ECO:0000259" key="7">
    <source>
        <dbReference type="Pfam" id="PF00892"/>
    </source>
</evidence>
<dbReference type="GO" id="GO:0016020">
    <property type="term" value="C:membrane"/>
    <property type="evidence" value="ECO:0007669"/>
    <property type="project" value="UniProtKB-SubCell"/>
</dbReference>
<feature type="transmembrane region" description="Helical" evidence="6">
    <location>
        <begin position="165"/>
        <end position="185"/>
    </location>
</feature>
<comment type="caution">
    <text evidence="8">The sequence shown here is derived from an EMBL/GenBank/DDBJ whole genome shotgun (WGS) entry which is preliminary data.</text>
</comment>
<gene>
    <name evidence="8" type="ORF">EDD40_5368</name>
</gene>
<keyword evidence="9" id="KW-1185">Reference proteome</keyword>
<keyword evidence="3 6" id="KW-0812">Transmembrane</keyword>
<evidence type="ECO:0000256" key="3">
    <source>
        <dbReference type="ARBA" id="ARBA00022692"/>
    </source>
</evidence>
<comment type="subcellular location">
    <subcellularLocation>
        <location evidence="1">Membrane</location>
        <topology evidence="1">Multi-pass membrane protein</topology>
    </subcellularLocation>
</comment>
<evidence type="ECO:0000256" key="6">
    <source>
        <dbReference type="SAM" id="Phobius"/>
    </source>
</evidence>
<feature type="transmembrane region" description="Helical" evidence="6">
    <location>
        <begin position="260"/>
        <end position="280"/>
    </location>
</feature>
<keyword evidence="5 6" id="KW-0472">Membrane</keyword>
<feature type="domain" description="EamA" evidence="7">
    <location>
        <begin position="167"/>
        <end position="302"/>
    </location>
</feature>
<dbReference type="InterPro" id="IPR000620">
    <property type="entry name" value="EamA_dom"/>
</dbReference>
<name>A0A3N1HBY1_9PSEU</name>
<feature type="transmembrane region" description="Helical" evidence="6">
    <location>
        <begin position="142"/>
        <end position="159"/>
    </location>
</feature>
<evidence type="ECO:0000313" key="8">
    <source>
        <dbReference type="EMBL" id="ROP39966.1"/>
    </source>
</evidence>
<protein>
    <submittedName>
        <fullName evidence="8">Drug/metabolite transporter (DMT)-like permease</fullName>
    </submittedName>
</protein>
<dbReference type="PANTHER" id="PTHR32322:SF9">
    <property type="entry name" value="AMINO-ACID METABOLITE EFFLUX PUMP-RELATED"/>
    <property type="match status" value="1"/>
</dbReference>
<feature type="transmembrane region" description="Helical" evidence="6">
    <location>
        <begin position="205"/>
        <end position="222"/>
    </location>
</feature>
<evidence type="ECO:0000256" key="2">
    <source>
        <dbReference type="ARBA" id="ARBA00007362"/>
    </source>
</evidence>
<comment type="similarity">
    <text evidence="2">Belongs to the EamA transporter family.</text>
</comment>
<proteinExistence type="inferred from homology"/>
<feature type="domain" description="EamA" evidence="7">
    <location>
        <begin position="30"/>
        <end position="156"/>
    </location>
</feature>
<feature type="transmembrane region" description="Helical" evidence="6">
    <location>
        <begin position="286"/>
        <end position="302"/>
    </location>
</feature>
<dbReference type="EMBL" id="RJKM01000001">
    <property type="protein sequence ID" value="ROP39966.1"/>
    <property type="molecule type" value="Genomic_DNA"/>
</dbReference>
<feature type="transmembrane region" description="Helical" evidence="6">
    <location>
        <begin position="51"/>
        <end position="71"/>
    </location>
</feature>
<dbReference type="SUPFAM" id="SSF103481">
    <property type="entry name" value="Multidrug resistance efflux transporter EmrE"/>
    <property type="match status" value="2"/>
</dbReference>
<feature type="transmembrane region" description="Helical" evidence="6">
    <location>
        <begin position="24"/>
        <end position="45"/>
    </location>
</feature>
<sequence>MQFYSLVLILREAHSVLVNKPGTLIRMGVLALLWGSSFLWIKIALTGLSPIQITLTRTALGALVLVALVYGSKQRLPRDRASWLHLGFAALFGSAVPFALFALGETTVDSGVAGVLNATTPLFALGIGLVLGTERQRNPARFAGLALGFAGVLVIFAPWQKAGLASWGALACLAAAASYAVSYAYVGHKVSGRGLTPMQISSSQLVAAAGMTALVVPVAGLQPVHLSWQPLVAVAILGVFGTGVAFVLNYRVIEDEGATNATMVGYLLPVVSVLLGALFLGEALNVRVVLGMVVVLVGVALTRKQPATAIAPVPDEPAELARTTVATLK</sequence>